<name>A0A369K6R1_HYPMA</name>
<organism evidence="2 3">
    <name type="scientific">Hypsizygus marmoreus</name>
    <name type="common">White beech mushroom</name>
    <name type="synonym">Agaricus marmoreus</name>
    <dbReference type="NCBI Taxonomy" id="39966"/>
    <lineage>
        <taxon>Eukaryota</taxon>
        <taxon>Fungi</taxon>
        <taxon>Dikarya</taxon>
        <taxon>Basidiomycota</taxon>
        <taxon>Agaricomycotina</taxon>
        <taxon>Agaricomycetes</taxon>
        <taxon>Agaricomycetidae</taxon>
        <taxon>Agaricales</taxon>
        <taxon>Tricholomatineae</taxon>
        <taxon>Lyophyllaceae</taxon>
        <taxon>Hypsizygus</taxon>
    </lineage>
</organism>
<sequence>MDQGSFSPPHTERSYDEMWRRTSATLYWLRDIWILPIHRRSPSSTGSFPGTTTTVEAQVPVITLSTAHFFPSSANLYSQVSSSMPIDMGNISRSWSRKGGQQSPTVSRPLSPTGPLLTRPSSQQSKPTVLRGYHAPLPDEELMPLLRDLLRRQVLGLPFYRVSSSRPCG</sequence>
<feature type="compositionally biased region" description="Polar residues" evidence="1">
    <location>
        <begin position="91"/>
        <end position="110"/>
    </location>
</feature>
<accession>A0A369K6R1</accession>
<evidence type="ECO:0000313" key="3">
    <source>
        <dbReference type="Proteomes" id="UP000076154"/>
    </source>
</evidence>
<proteinExistence type="predicted"/>
<dbReference type="EMBL" id="LUEZ02000012">
    <property type="protein sequence ID" value="RDB28345.1"/>
    <property type="molecule type" value="Genomic_DNA"/>
</dbReference>
<evidence type="ECO:0000256" key="1">
    <source>
        <dbReference type="SAM" id="MobiDB-lite"/>
    </source>
</evidence>
<dbReference type="AlphaFoldDB" id="A0A369K6R1"/>
<dbReference type="OrthoDB" id="3253684at2759"/>
<keyword evidence="3" id="KW-1185">Reference proteome</keyword>
<evidence type="ECO:0000313" key="2">
    <source>
        <dbReference type="EMBL" id="RDB28345.1"/>
    </source>
</evidence>
<dbReference type="InParanoid" id="A0A369K6R1"/>
<protein>
    <submittedName>
        <fullName evidence="2">Uncharacterized protein</fullName>
    </submittedName>
</protein>
<gene>
    <name evidence="2" type="ORF">Hypma_001341</name>
</gene>
<dbReference type="Proteomes" id="UP000076154">
    <property type="component" value="Unassembled WGS sequence"/>
</dbReference>
<feature type="region of interest" description="Disordered" evidence="1">
    <location>
        <begin position="91"/>
        <end position="129"/>
    </location>
</feature>
<reference evidence="2" key="1">
    <citation type="submission" date="2018-04" db="EMBL/GenBank/DDBJ databases">
        <title>Whole genome sequencing of Hypsizygus marmoreus.</title>
        <authorList>
            <person name="Choi I.-G."/>
            <person name="Min B."/>
            <person name="Kim J.-G."/>
            <person name="Kim S."/>
            <person name="Oh Y.-L."/>
            <person name="Kong W.-S."/>
            <person name="Park H."/>
            <person name="Jeong J."/>
            <person name="Song E.-S."/>
        </authorList>
    </citation>
    <scope>NUCLEOTIDE SEQUENCE [LARGE SCALE GENOMIC DNA]</scope>
    <source>
        <strain evidence="2">51987-8</strain>
    </source>
</reference>
<comment type="caution">
    <text evidence="2">The sequence shown here is derived from an EMBL/GenBank/DDBJ whole genome shotgun (WGS) entry which is preliminary data.</text>
</comment>